<dbReference type="EMBL" id="JABVED010000001">
    <property type="protein sequence ID" value="MBC6446144.1"/>
    <property type="molecule type" value="Genomic_DNA"/>
</dbReference>
<evidence type="ECO:0000256" key="1">
    <source>
        <dbReference type="SAM" id="SignalP"/>
    </source>
</evidence>
<reference evidence="2 3" key="1">
    <citation type="submission" date="2020-06" db="EMBL/GenBank/DDBJ databases">
        <title>Actinokineospora xiongansis sp. nov., isolated from soil of Baiyangdian.</title>
        <authorList>
            <person name="Zhang X."/>
        </authorList>
    </citation>
    <scope>NUCLEOTIDE SEQUENCE [LARGE SCALE GENOMIC DNA]</scope>
    <source>
        <strain evidence="2 3">HBU206404</strain>
    </source>
</reference>
<dbReference type="RefSeq" id="WP_187218179.1">
    <property type="nucleotide sequence ID" value="NZ_JABVED010000001.1"/>
</dbReference>
<gene>
    <name evidence="2" type="ORF">GPZ80_03020</name>
</gene>
<sequence length="67" mass="6652">MAWRGAAVLVAAVASVAFVAPASAAGPDTADGVEVFSGDVFEIVGSTLRNPTAETDPSARLFSNSGV</sequence>
<proteinExistence type="predicted"/>
<keyword evidence="1" id="KW-0732">Signal</keyword>
<dbReference type="Proteomes" id="UP000734823">
    <property type="component" value="Unassembled WGS sequence"/>
</dbReference>
<accession>A0ABR7L0D6</accession>
<keyword evidence="3" id="KW-1185">Reference proteome</keyword>
<name>A0ABR7L0D6_9PSEU</name>
<evidence type="ECO:0000313" key="2">
    <source>
        <dbReference type="EMBL" id="MBC6446144.1"/>
    </source>
</evidence>
<protein>
    <submittedName>
        <fullName evidence="2">Uncharacterized protein</fullName>
    </submittedName>
</protein>
<organism evidence="2 3">
    <name type="scientific">Actinokineospora xionganensis</name>
    <dbReference type="NCBI Taxonomy" id="2684470"/>
    <lineage>
        <taxon>Bacteria</taxon>
        <taxon>Bacillati</taxon>
        <taxon>Actinomycetota</taxon>
        <taxon>Actinomycetes</taxon>
        <taxon>Pseudonocardiales</taxon>
        <taxon>Pseudonocardiaceae</taxon>
        <taxon>Actinokineospora</taxon>
    </lineage>
</organism>
<evidence type="ECO:0000313" key="3">
    <source>
        <dbReference type="Proteomes" id="UP000734823"/>
    </source>
</evidence>
<comment type="caution">
    <text evidence="2">The sequence shown here is derived from an EMBL/GenBank/DDBJ whole genome shotgun (WGS) entry which is preliminary data.</text>
</comment>
<feature type="chain" id="PRO_5046894759" evidence="1">
    <location>
        <begin position="25"/>
        <end position="67"/>
    </location>
</feature>
<feature type="signal peptide" evidence="1">
    <location>
        <begin position="1"/>
        <end position="24"/>
    </location>
</feature>